<proteinExistence type="predicted"/>
<sequence length="418" mass="47460">MERLSDILASYPSVEPQRSSASSWSFQQQKASDRWKEARRDHLKCLIAKEAVGHPLCWLCHERAVIRCTECLPEECFCGECDVSRHKKQPLHNRECVIHGFFEAVPPTSYAIKEEDGYRIHEQGGRSQSPSSVSQQQNSSQTSEQNQSETGNKTLVSDIVSGSTKLTYAEVELKSTEKQKKKKENKDVSRDDTETSGSEQDSEPELTEDVIEPLPVASSTRFAVPKGPSDISRSREEGPVQPCLTTFPRTQHGTRKRAFNSSWYKDNSWLEYSKLYNFVSGSYVHLKWLAVQKDLDPQQQPRELQRLTDVRCTECLPEEWFCGSVMYYVTKNSHCTTGNVSFMDFLKPFHQPRMPLKRKMDIASMSKVPDCSCESTNFTILPGKPVILITINDGSCTNDCVEGNGLAQYLCICRYYAD</sequence>
<feature type="compositionally biased region" description="Acidic residues" evidence="1">
    <location>
        <begin position="200"/>
        <end position="211"/>
    </location>
</feature>
<evidence type="ECO:0000313" key="3">
    <source>
        <dbReference type="Proteomes" id="UP000290572"/>
    </source>
</evidence>
<evidence type="ECO:0000313" key="2">
    <source>
        <dbReference type="EMBL" id="RXN07562.1"/>
    </source>
</evidence>
<gene>
    <name evidence="2" type="ORF">ROHU_032254</name>
</gene>
<feature type="region of interest" description="Disordered" evidence="1">
    <location>
        <begin position="175"/>
        <end position="247"/>
    </location>
</feature>
<reference evidence="2 3" key="1">
    <citation type="submission" date="2018-03" db="EMBL/GenBank/DDBJ databases">
        <title>Draft genome sequence of Rohu Carp (Labeo rohita).</title>
        <authorList>
            <person name="Das P."/>
            <person name="Kushwaha B."/>
            <person name="Joshi C.G."/>
            <person name="Kumar D."/>
            <person name="Nagpure N.S."/>
            <person name="Sahoo L."/>
            <person name="Das S.P."/>
            <person name="Bit A."/>
            <person name="Patnaik S."/>
            <person name="Meher P.K."/>
            <person name="Jayasankar P."/>
            <person name="Koringa P.G."/>
            <person name="Patel N.V."/>
            <person name="Hinsu A.T."/>
            <person name="Kumar R."/>
            <person name="Pandey M."/>
            <person name="Agarwal S."/>
            <person name="Srivastava S."/>
            <person name="Singh M."/>
            <person name="Iquebal M.A."/>
            <person name="Jaiswal S."/>
            <person name="Angadi U.B."/>
            <person name="Kumar N."/>
            <person name="Raza M."/>
            <person name="Shah T.M."/>
            <person name="Rai A."/>
            <person name="Jena J.K."/>
        </authorList>
    </citation>
    <scope>NUCLEOTIDE SEQUENCE [LARGE SCALE GENOMIC DNA]</scope>
    <source>
        <strain evidence="2">DASCIFA01</strain>
        <tissue evidence="2">Testis</tissue>
    </source>
</reference>
<comment type="caution">
    <text evidence="2">The sequence shown here is derived from an EMBL/GenBank/DDBJ whole genome shotgun (WGS) entry which is preliminary data.</text>
</comment>
<accession>A0A498LIA6</accession>
<evidence type="ECO:0000256" key="1">
    <source>
        <dbReference type="SAM" id="MobiDB-lite"/>
    </source>
</evidence>
<name>A0A498LIA6_LABRO</name>
<feature type="compositionally biased region" description="Low complexity" evidence="1">
    <location>
        <begin position="127"/>
        <end position="150"/>
    </location>
</feature>
<organism evidence="2 3">
    <name type="scientific">Labeo rohita</name>
    <name type="common">Indian major carp</name>
    <name type="synonym">Cyprinus rohita</name>
    <dbReference type="NCBI Taxonomy" id="84645"/>
    <lineage>
        <taxon>Eukaryota</taxon>
        <taxon>Metazoa</taxon>
        <taxon>Chordata</taxon>
        <taxon>Craniata</taxon>
        <taxon>Vertebrata</taxon>
        <taxon>Euteleostomi</taxon>
        <taxon>Actinopterygii</taxon>
        <taxon>Neopterygii</taxon>
        <taxon>Teleostei</taxon>
        <taxon>Ostariophysi</taxon>
        <taxon>Cypriniformes</taxon>
        <taxon>Cyprinidae</taxon>
        <taxon>Labeoninae</taxon>
        <taxon>Labeonini</taxon>
        <taxon>Labeo</taxon>
    </lineage>
</organism>
<feature type="region of interest" description="Disordered" evidence="1">
    <location>
        <begin position="120"/>
        <end position="158"/>
    </location>
</feature>
<dbReference type="AlphaFoldDB" id="A0A498LIA6"/>
<dbReference type="Proteomes" id="UP000290572">
    <property type="component" value="Unassembled WGS sequence"/>
</dbReference>
<dbReference type="EMBL" id="QBIY01013345">
    <property type="protein sequence ID" value="RXN07562.1"/>
    <property type="molecule type" value="Genomic_DNA"/>
</dbReference>
<protein>
    <submittedName>
        <fullName evidence="2">Zinc finger MYM-type 1-like protein</fullName>
    </submittedName>
</protein>
<keyword evidence="3" id="KW-1185">Reference proteome</keyword>
<feature type="compositionally biased region" description="Basic and acidic residues" evidence="1">
    <location>
        <begin position="175"/>
        <end position="193"/>
    </location>
</feature>